<dbReference type="Pfam" id="PF07676">
    <property type="entry name" value="PD40"/>
    <property type="match status" value="1"/>
</dbReference>
<keyword evidence="4" id="KW-0804">Transcription</keyword>
<reference evidence="6" key="2">
    <citation type="submission" date="2020-05" db="EMBL/GenBank/DDBJ databases">
        <authorList>
            <person name="Kim H.-S."/>
            <person name="Proctor R.H."/>
            <person name="Brown D.W."/>
        </authorList>
    </citation>
    <scope>NUCLEOTIDE SEQUENCE</scope>
    <source>
        <strain evidence="6">NRRL 20472</strain>
    </source>
</reference>
<keyword evidence="7" id="KW-1185">Reference proteome</keyword>
<dbReference type="InterPro" id="IPR011042">
    <property type="entry name" value="6-blade_b-propeller_TolB-like"/>
</dbReference>
<organism evidence="6 7">
    <name type="scientific">Fusarium sarcochroum</name>
    <dbReference type="NCBI Taxonomy" id="1208366"/>
    <lineage>
        <taxon>Eukaryota</taxon>
        <taxon>Fungi</taxon>
        <taxon>Dikarya</taxon>
        <taxon>Ascomycota</taxon>
        <taxon>Pezizomycotina</taxon>
        <taxon>Sordariomycetes</taxon>
        <taxon>Hypocreomycetidae</taxon>
        <taxon>Hypocreales</taxon>
        <taxon>Nectriaceae</taxon>
        <taxon>Fusarium</taxon>
        <taxon>Fusarium lateritium species complex</taxon>
    </lineage>
</organism>
<evidence type="ECO:0000256" key="2">
    <source>
        <dbReference type="ARBA" id="ARBA00022723"/>
    </source>
</evidence>
<gene>
    <name evidence="6" type="ORF">FSARC_11138</name>
</gene>
<dbReference type="InterPro" id="IPR011659">
    <property type="entry name" value="WD40"/>
</dbReference>
<dbReference type="Proteomes" id="UP000622797">
    <property type="component" value="Unassembled WGS sequence"/>
</dbReference>
<dbReference type="CDD" id="cd12148">
    <property type="entry name" value="fungal_TF_MHR"/>
    <property type="match status" value="1"/>
</dbReference>
<keyword evidence="3" id="KW-0805">Transcription regulation</keyword>
<keyword evidence="2" id="KW-0479">Metal-binding</keyword>
<dbReference type="InterPro" id="IPR050815">
    <property type="entry name" value="TF_fung"/>
</dbReference>
<evidence type="ECO:0000256" key="4">
    <source>
        <dbReference type="ARBA" id="ARBA00023163"/>
    </source>
</evidence>
<evidence type="ECO:0000256" key="1">
    <source>
        <dbReference type="ARBA" id="ARBA00004123"/>
    </source>
</evidence>
<dbReference type="EMBL" id="JABEXW010000709">
    <property type="protein sequence ID" value="KAF4958009.1"/>
    <property type="molecule type" value="Genomic_DNA"/>
</dbReference>
<dbReference type="AlphaFoldDB" id="A0A8H4X1V0"/>
<name>A0A8H4X1V0_9HYPO</name>
<dbReference type="GO" id="GO:0000981">
    <property type="term" value="F:DNA-binding transcription factor activity, RNA polymerase II-specific"/>
    <property type="evidence" value="ECO:0007669"/>
    <property type="project" value="InterPro"/>
</dbReference>
<dbReference type="GO" id="GO:0005634">
    <property type="term" value="C:nucleus"/>
    <property type="evidence" value="ECO:0007669"/>
    <property type="project" value="UniProtKB-SubCell"/>
</dbReference>
<protein>
    <submittedName>
        <fullName evidence="6">Uncharacterized protein</fullName>
    </submittedName>
</protein>
<evidence type="ECO:0000313" key="7">
    <source>
        <dbReference type="Proteomes" id="UP000622797"/>
    </source>
</evidence>
<dbReference type="SUPFAM" id="SSF82171">
    <property type="entry name" value="DPP6 N-terminal domain-like"/>
    <property type="match status" value="1"/>
</dbReference>
<keyword evidence="5" id="KW-0539">Nucleus</keyword>
<dbReference type="PANTHER" id="PTHR47338:SF16">
    <property type="entry name" value="TRANSCRIPTION FACTOR, PUTATIVE (AFU_ORTHOLOGUE AFUA_2G09360)-RELATED"/>
    <property type="match status" value="1"/>
</dbReference>
<evidence type="ECO:0000313" key="6">
    <source>
        <dbReference type="EMBL" id="KAF4958009.1"/>
    </source>
</evidence>
<proteinExistence type="predicted"/>
<dbReference type="PANTHER" id="PTHR47338">
    <property type="entry name" value="ZN(II)2CYS6 TRANSCRIPTION FACTOR (EUROFUNG)-RELATED"/>
    <property type="match status" value="1"/>
</dbReference>
<dbReference type="OrthoDB" id="10265322at2759"/>
<reference evidence="6" key="1">
    <citation type="journal article" date="2020" name="BMC Genomics">
        <title>Correction to: Identification and distribution of gene clusters required for synthesis of sphingolipid metabolism inhibitors in diverse species of the filamentous fungus Fusarium.</title>
        <authorList>
            <person name="Kim H.S."/>
            <person name="Lohmar J.M."/>
            <person name="Busman M."/>
            <person name="Brown D.W."/>
            <person name="Naumann T.A."/>
            <person name="Divon H.H."/>
            <person name="Lysoe E."/>
            <person name="Uhlig S."/>
            <person name="Proctor R.H."/>
        </authorList>
    </citation>
    <scope>NUCLEOTIDE SEQUENCE</scope>
    <source>
        <strain evidence="6">NRRL 20472</strain>
    </source>
</reference>
<comment type="caution">
    <text evidence="6">The sequence shown here is derived from an EMBL/GenBank/DDBJ whole genome shotgun (WGS) entry which is preliminary data.</text>
</comment>
<accession>A0A8H4X1V0</accession>
<sequence length="821" mass="89184">MSAVKPYWHGGLVFLAGVAGEFSCRTTELLAGCITDLGLAPDITSHSARVLSPTLDSLYAYLDQILVLGGLNSLCSGKEAHDRRHRPKNVTDLGTISSHKYVPDVSFVSYYHNLARVFFSSAYPTTARSVPRAETTIPAPPKPEPIKLTTLPLPPVAPSNKTGACTKEVNPRGTGCMTVSSNLDLQAGGFLPDGKHVLVFVTFTGAPSSPDPANVYNRSQIIAVKTDGNKFPSGDPWKCLTCGLPEDNTAGKTATFDYPQAFSDGKRILFGTNILDCGKYQLVDDKCTPKQTHIYPIRWNTSPEGTGNGGAIRELRLHPDGVHLGFSSFASSNGKIGQFAYFAKLRFNPKPTAGTPLVPRYDLTKVTVLFNPRDEQPIEIDGNSIVVNRDAIAVGEFRGFSGRGTEATYVGYPIESSNIDVFAVHLQTGKVRRLTSHPEYCDPLAISPDDEWIAIDDTRGTDRQMWLSGMRNIPPVTDLISTSPWRSRRLFRSKINGEGEGVAGSGDYNDPEWNAMADPRWSPDGTQIVYWEAQTVTPACGGANPLPCYPSKEPGGRRTRVILANLSSRKSYNLPSVKPVLDEVPWGVPYAPGDATPNRPQPSPGNYTLRGVSHGYADVEIIGGTNGSIGEIGCAPLFDSNTTNRSRVSSAAIPDRELSEELVDLYFVHVNASLPSLFHRPTLKSSVQDGRISKALLLAIISLSARFSSHPGFADIEPCERGRPYAKEAERLLNLREKSLTTIQTCILLGTAFQIEGDPDTESVYYAIASRIALLLDLPNANASSLLEQELNRRSITAKLSLVADLQTDNFGEQFGGRLLQ</sequence>
<dbReference type="GO" id="GO:0046872">
    <property type="term" value="F:metal ion binding"/>
    <property type="evidence" value="ECO:0007669"/>
    <property type="project" value="UniProtKB-KW"/>
</dbReference>
<comment type="subcellular location">
    <subcellularLocation>
        <location evidence="1">Nucleus</location>
    </subcellularLocation>
</comment>
<evidence type="ECO:0000256" key="5">
    <source>
        <dbReference type="ARBA" id="ARBA00023242"/>
    </source>
</evidence>
<dbReference type="Gene3D" id="2.120.10.30">
    <property type="entry name" value="TolB, C-terminal domain"/>
    <property type="match status" value="1"/>
</dbReference>
<evidence type="ECO:0000256" key="3">
    <source>
        <dbReference type="ARBA" id="ARBA00023015"/>
    </source>
</evidence>